<evidence type="ECO:0000256" key="5">
    <source>
        <dbReference type="ARBA" id="ARBA00023136"/>
    </source>
</evidence>
<evidence type="ECO:0000256" key="1">
    <source>
        <dbReference type="ARBA" id="ARBA00004533"/>
    </source>
</evidence>
<evidence type="ECO:0000256" key="3">
    <source>
        <dbReference type="ARBA" id="ARBA00022519"/>
    </source>
</evidence>
<evidence type="ECO:0000256" key="6">
    <source>
        <dbReference type="ARBA" id="ARBA00023315"/>
    </source>
</evidence>
<dbReference type="RefSeq" id="WP_027219948.1">
    <property type="nucleotide sequence ID" value="NZ_BAZA01000140.1"/>
</dbReference>
<dbReference type="EMBL" id="UGOL01000001">
    <property type="protein sequence ID" value="STX81125.1"/>
    <property type="molecule type" value="Genomic_DNA"/>
</dbReference>
<keyword evidence="5" id="KW-0472">Membrane</keyword>
<sequence length="282" mass="32998">MLELDRDLNCLPVTWWGRCAYFLLPYKRSKAKKNIDRVFQSSLAPSEKKRLCMAYYSHIIINIKEIILYALVSKKSLEKRIKVIGIEHLENALGKGKGILVFTGHFGNWEFAPLFFLDKFNGKDLDFYCVRKNLRFAFLDSIFLRRFENCGFKIISHKNAVSQTRRALKNRAIVLFPFDVCPSSKIKNKVKADFLGQKSETNMSLAYLAALCGSSVLSVTFYRTNKKQHVVHIYPEIKPVVCPDYKQTLVENTQLYNKRLEEMLLPYPEQWLWSYKRWKNNG</sequence>
<evidence type="ECO:0000256" key="4">
    <source>
        <dbReference type="ARBA" id="ARBA00022679"/>
    </source>
</evidence>
<evidence type="ECO:0000256" key="2">
    <source>
        <dbReference type="ARBA" id="ARBA00022475"/>
    </source>
</evidence>
<comment type="subcellular location">
    <subcellularLocation>
        <location evidence="1">Cell inner membrane</location>
    </subcellularLocation>
</comment>
<dbReference type="GO" id="GO:0005886">
    <property type="term" value="C:plasma membrane"/>
    <property type="evidence" value="ECO:0007669"/>
    <property type="project" value="UniProtKB-SubCell"/>
</dbReference>
<dbReference type="GO" id="GO:0009247">
    <property type="term" value="P:glycolipid biosynthetic process"/>
    <property type="evidence" value="ECO:0007669"/>
    <property type="project" value="UniProtKB-ARBA"/>
</dbReference>
<organism evidence="7 8">
    <name type="scientific">Legionella pneumophila</name>
    <dbReference type="NCBI Taxonomy" id="446"/>
    <lineage>
        <taxon>Bacteria</taxon>
        <taxon>Pseudomonadati</taxon>
        <taxon>Pseudomonadota</taxon>
        <taxon>Gammaproteobacteria</taxon>
        <taxon>Legionellales</taxon>
        <taxon>Legionellaceae</taxon>
        <taxon>Legionella</taxon>
    </lineage>
</organism>
<dbReference type="EC" id="2.3.1.-" evidence="7"/>
<proteinExistence type="predicted"/>
<dbReference type="Pfam" id="PF03279">
    <property type="entry name" value="Lip_A_acyltrans"/>
    <property type="match status" value="1"/>
</dbReference>
<gene>
    <name evidence="7" type="primary">waaM</name>
    <name evidence="7" type="ORF">NCTC12000_03152</name>
</gene>
<accession>A0A378KBY9</accession>
<dbReference type="PANTHER" id="PTHR30606">
    <property type="entry name" value="LIPID A BIOSYNTHESIS LAUROYL ACYLTRANSFERASE"/>
    <property type="match status" value="1"/>
</dbReference>
<dbReference type="InterPro" id="IPR004960">
    <property type="entry name" value="LipA_acyltrans"/>
</dbReference>
<keyword evidence="2" id="KW-1003">Cell membrane</keyword>
<evidence type="ECO:0000313" key="8">
    <source>
        <dbReference type="Proteomes" id="UP000254631"/>
    </source>
</evidence>
<protein>
    <submittedName>
        <fullName evidence="7">Lipid A biosynthesis lauroyl acyltransferase</fullName>
        <ecNumber evidence="7">2.3.1.-</ecNumber>
    </submittedName>
</protein>
<dbReference type="Proteomes" id="UP000254631">
    <property type="component" value="Unassembled WGS sequence"/>
</dbReference>
<name>A0A378KBY9_LEGPN</name>
<keyword evidence="4 7" id="KW-0808">Transferase</keyword>
<keyword evidence="3" id="KW-0997">Cell inner membrane</keyword>
<dbReference type="AlphaFoldDB" id="A0A378KBY9"/>
<evidence type="ECO:0000313" key="7">
    <source>
        <dbReference type="EMBL" id="STX81125.1"/>
    </source>
</evidence>
<reference evidence="7 8" key="1">
    <citation type="submission" date="2018-06" db="EMBL/GenBank/DDBJ databases">
        <authorList>
            <consortium name="Pathogen Informatics"/>
            <person name="Doyle S."/>
        </authorList>
    </citation>
    <scope>NUCLEOTIDE SEQUENCE [LARGE SCALE GENOMIC DNA]</scope>
    <source>
        <strain evidence="7 8">NCTC12000</strain>
    </source>
</reference>
<dbReference type="CDD" id="cd07984">
    <property type="entry name" value="LPLAT_LABLAT-like"/>
    <property type="match status" value="1"/>
</dbReference>
<dbReference type="PANTHER" id="PTHR30606:SF10">
    <property type="entry name" value="PHOSPHATIDYLINOSITOL MANNOSIDE ACYLTRANSFERASE"/>
    <property type="match status" value="1"/>
</dbReference>
<dbReference type="GO" id="GO:0016746">
    <property type="term" value="F:acyltransferase activity"/>
    <property type="evidence" value="ECO:0007669"/>
    <property type="project" value="UniProtKB-KW"/>
</dbReference>
<keyword evidence="6 7" id="KW-0012">Acyltransferase</keyword>